<dbReference type="SUPFAM" id="SSF88946">
    <property type="entry name" value="Sigma2 domain of RNA polymerase sigma factors"/>
    <property type="match status" value="1"/>
</dbReference>
<feature type="domain" description="RNA polymerase sigma-70 region 2" evidence="5">
    <location>
        <begin position="27"/>
        <end position="87"/>
    </location>
</feature>
<evidence type="ECO:0000256" key="1">
    <source>
        <dbReference type="ARBA" id="ARBA00010641"/>
    </source>
</evidence>
<evidence type="ECO:0000259" key="6">
    <source>
        <dbReference type="Pfam" id="PF08281"/>
    </source>
</evidence>
<dbReference type="InterPro" id="IPR007627">
    <property type="entry name" value="RNA_pol_sigma70_r2"/>
</dbReference>
<dbReference type="CDD" id="cd06171">
    <property type="entry name" value="Sigma70_r4"/>
    <property type="match status" value="1"/>
</dbReference>
<accession>A0A1W1YWQ2</accession>
<dbReference type="Gene3D" id="1.10.1740.10">
    <property type="match status" value="1"/>
</dbReference>
<keyword evidence="8" id="KW-1185">Reference proteome</keyword>
<dbReference type="PANTHER" id="PTHR43133">
    <property type="entry name" value="RNA POLYMERASE ECF-TYPE SIGMA FACTO"/>
    <property type="match status" value="1"/>
</dbReference>
<comment type="similarity">
    <text evidence="1">Belongs to the sigma-70 factor family. ECF subfamily.</text>
</comment>
<dbReference type="Pfam" id="PF04542">
    <property type="entry name" value="Sigma70_r2"/>
    <property type="match status" value="1"/>
</dbReference>
<dbReference type="InterPro" id="IPR014327">
    <property type="entry name" value="RNA_pol_sigma70_bacteroid"/>
</dbReference>
<gene>
    <name evidence="7" type="ORF">SAMN04488524_0239</name>
</gene>
<evidence type="ECO:0000259" key="5">
    <source>
        <dbReference type="Pfam" id="PF04542"/>
    </source>
</evidence>
<dbReference type="OrthoDB" id="1097528at2"/>
<evidence type="ECO:0000256" key="3">
    <source>
        <dbReference type="ARBA" id="ARBA00023082"/>
    </source>
</evidence>
<dbReference type="SUPFAM" id="SSF88659">
    <property type="entry name" value="Sigma3 and sigma4 domains of RNA polymerase sigma factors"/>
    <property type="match status" value="1"/>
</dbReference>
<dbReference type="GO" id="GO:0006352">
    <property type="term" value="P:DNA-templated transcription initiation"/>
    <property type="evidence" value="ECO:0007669"/>
    <property type="project" value="InterPro"/>
</dbReference>
<evidence type="ECO:0000256" key="4">
    <source>
        <dbReference type="ARBA" id="ARBA00023163"/>
    </source>
</evidence>
<feature type="domain" description="RNA polymerase sigma factor 70 region 4 type 2" evidence="6">
    <location>
        <begin position="122"/>
        <end position="174"/>
    </location>
</feature>
<dbReference type="GO" id="GO:0016987">
    <property type="term" value="F:sigma factor activity"/>
    <property type="evidence" value="ECO:0007669"/>
    <property type="project" value="UniProtKB-KW"/>
</dbReference>
<sequence length="186" mass="21896">MAAYGTLTDEELTDLLKEGDHAAFTEIYQRYWKKLFYIAGKKLGNLEEAEEVVQNIFMSLWNRRAVIVITTTLGAYLTTSVKYWIIKILDKQYHEQKYTQSIANHVLDDSTQQWLEFLDLKEILERYISELPEKCQLVFNMSRNLNMSQKQIAKELNISEKTVEAHMGKAIKTLRTRFNQFFLTLL</sequence>
<dbReference type="InterPro" id="IPR013249">
    <property type="entry name" value="RNA_pol_sigma70_r4_t2"/>
</dbReference>
<proteinExistence type="inferred from homology"/>
<dbReference type="GO" id="GO:0003677">
    <property type="term" value="F:DNA binding"/>
    <property type="evidence" value="ECO:0007669"/>
    <property type="project" value="InterPro"/>
</dbReference>
<dbReference type="NCBIfam" id="TIGR02985">
    <property type="entry name" value="Sig70_bacteroi1"/>
    <property type="match status" value="1"/>
</dbReference>
<keyword evidence="4" id="KW-0804">Transcription</keyword>
<dbReference type="RefSeq" id="WP_084236600.1">
    <property type="nucleotide sequence ID" value="NZ_FWXT01000001.1"/>
</dbReference>
<organism evidence="7 8">
    <name type="scientific">Pedobacter africanus</name>
    <dbReference type="NCBI Taxonomy" id="151894"/>
    <lineage>
        <taxon>Bacteria</taxon>
        <taxon>Pseudomonadati</taxon>
        <taxon>Bacteroidota</taxon>
        <taxon>Sphingobacteriia</taxon>
        <taxon>Sphingobacteriales</taxon>
        <taxon>Sphingobacteriaceae</taxon>
        <taxon>Pedobacter</taxon>
    </lineage>
</organism>
<dbReference type="NCBIfam" id="TIGR02937">
    <property type="entry name" value="sigma70-ECF"/>
    <property type="match status" value="1"/>
</dbReference>
<reference evidence="8" key="1">
    <citation type="submission" date="2017-04" db="EMBL/GenBank/DDBJ databases">
        <authorList>
            <person name="Varghese N."/>
            <person name="Submissions S."/>
        </authorList>
    </citation>
    <scope>NUCLEOTIDE SEQUENCE [LARGE SCALE GENOMIC DNA]</scope>
    <source>
        <strain evidence="8">DSM 12126</strain>
    </source>
</reference>
<keyword evidence="3" id="KW-0731">Sigma factor</keyword>
<dbReference type="InterPro" id="IPR039425">
    <property type="entry name" value="RNA_pol_sigma-70-like"/>
</dbReference>
<dbReference type="EMBL" id="FWXT01000001">
    <property type="protein sequence ID" value="SMC40543.1"/>
    <property type="molecule type" value="Genomic_DNA"/>
</dbReference>
<name>A0A1W1YWQ2_9SPHI</name>
<protein>
    <submittedName>
        <fullName evidence="7">RNA polymerase sigma-70 factor, ECF subfamily</fullName>
    </submittedName>
</protein>
<keyword evidence="2" id="KW-0805">Transcription regulation</keyword>
<evidence type="ECO:0000256" key="2">
    <source>
        <dbReference type="ARBA" id="ARBA00023015"/>
    </source>
</evidence>
<dbReference type="PANTHER" id="PTHR43133:SF46">
    <property type="entry name" value="RNA POLYMERASE SIGMA-70 FACTOR ECF SUBFAMILY"/>
    <property type="match status" value="1"/>
</dbReference>
<dbReference type="InterPro" id="IPR013324">
    <property type="entry name" value="RNA_pol_sigma_r3/r4-like"/>
</dbReference>
<dbReference type="Gene3D" id="1.10.10.10">
    <property type="entry name" value="Winged helix-like DNA-binding domain superfamily/Winged helix DNA-binding domain"/>
    <property type="match status" value="1"/>
</dbReference>
<dbReference type="STRING" id="151894.SAMN04488524_0239"/>
<dbReference type="InterPro" id="IPR014284">
    <property type="entry name" value="RNA_pol_sigma-70_dom"/>
</dbReference>
<evidence type="ECO:0000313" key="8">
    <source>
        <dbReference type="Proteomes" id="UP000192756"/>
    </source>
</evidence>
<dbReference type="Pfam" id="PF08281">
    <property type="entry name" value="Sigma70_r4_2"/>
    <property type="match status" value="1"/>
</dbReference>
<dbReference type="AlphaFoldDB" id="A0A1W1YWQ2"/>
<dbReference type="InterPro" id="IPR013325">
    <property type="entry name" value="RNA_pol_sigma_r2"/>
</dbReference>
<evidence type="ECO:0000313" key="7">
    <source>
        <dbReference type="EMBL" id="SMC40543.1"/>
    </source>
</evidence>
<dbReference type="Proteomes" id="UP000192756">
    <property type="component" value="Unassembled WGS sequence"/>
</dbReference>
<dbReference type="InterPro" id="IPR036388">
    <property type="entry name" value="WH-like_DNA-bd_sf"/>
</dbReference>